<evidence type="ECO:0000313" key="11">
    <source>
        <dbReference type="RefSeq" id="XP_054857410.1"/>
    </source>
</evidence>
<gene>
    <name evidence="11" type="primary">UTS2</name>
</gene>
<evidence type="ECO:0000256" key="7">
    <source>
        <dbReference type="ARBA" id="ARBA00023157"/>
    </source>
</evidence>
<dbReference type="PROSITE" id="PS00984">
    <property type="entry name" value="UROTENSIN_II"/>
    <property type="match status" value="1"/>
</dbReference>
<dbReference type="GO" id="GO:0097746">
    <property type="term" value="P:blood vessel diameter maintenance"/>
    <property type="evidence" value="ECO:0007669"/>
    <property type="project" value="InterPro"/>
</dbReference>
<keyword evidence="3" id="KW-0964">Secreted</keyword>
<dbReference type="InterPro" id="IPR001483">
    <property type="entry name" value="Urotensin_II"/>
</dbReference>
<comment type="subcellular location">
    <subcellularLocation>
        <location evidence="1 8">Secreted</location>
    </subcellularLocation>
</comment>
<accession>A0AA97KFM4</accession>
<evidence type="ECO:0000256" key="1">
    <source>
        <dbReference type="ARBA" id="ARBA00004613"/>
    </source>
</evidence>
<organism evidence="10 11">
    <name type="scientific">Eublepharis macularius</name>
    <name type="common">Leopard gecko</name>
    <name type="synonym">Cyrtodactylus macularius</name>
    <dbReference type="NCBI Taxonomy" id="481883"/>
    <lineage>
        <taxon>Eukaryota</taxon>
        <taxon>Metazoa</taxon>
        <taxon>Chordata</taxon>
        <taxon>Craniata</taxon>
        <taxon>Vertebrata</taxon>
        <taxon>Euteleostomi</taxon>
        <taxon>Lepidosauria</taxon>
        <taxon>Squamata</taxon>
        <taxon>Bifurcata</taxon>
        <taxon>Gekkota</taxon>
        <taxon>Eublepharidae</taxon>
        <taxon>Eublepharinae</taxon>
        <taxon>Eublepharis</taxon>
    </lineage>
</organism>
<keyword evidence="10" id="KW-1185">Reference proteome</keyword>
<keyword evidence="7" id="KW-1015">Disulfide bond</keyword>
<dbReference type="KEGG" id="emc:129344635"/>
<dbReference type="GO" id="GO:0008217">
    <property type="term" value="P:regulation of blood pressure"/>
    <property type="evidence" value="ECO:0007669"/>
    <property type="project" value="InterPro"/>
</dbReference>
<dbReference type="PANTHER" id="PTHR14447">
    <property type="entry name" value="UROTENSIN 2"/>
    <property type="match status" value="1"/>
</dbReference>
<dbReference type="Pfam" id="PF02083">
    <property type="entry name" value="Urotensin_II"/>
    <property type="match status" value="1"/>
</dbReference>
<evidence type="ECO:0000256" key="5">
    <source>
        <dbReference type="ARBA" id="ARBA00022702"/>
    </source>
</evidence>
<comment type="similarity">
    <text evidence="2 8">Belongs to the urotensin-2 family.</text>
</comment>
<dbReference type="GO" id="GO:0005179">
    <property type="term" value="F:hormone activity"/>
    <property type="evidence" value="ECO:0007669"/>
    <property type="project" value="UniProtKB-KW"/>
</dbReference>
<keyword evidence="5 8" id="KW-0372">Hormone</keyword>
<keyword evidence="4" id="KW-0165">Cleavage on pair of basic residues</keyword>
<evidence type="ECO:0000256" key="6">
    <source>
        <dbReference type="ARBA" id="ARBA00022729"/>
    </source>
</evidence>
<evidence type="ECO:0000313" key="10">
    <source>
        <dbReference type="Proteomes" id="UP001190640"/>
    </source>
</evidence>
<keyword evidence="6 9" id="KW-0732">Signal</keyword>
<reference evidence="11" key="1">
    <citation type="submission" date="2025-08" db="UniProtKB">
        <authorList>
            <consortium name="RefSeq"/>
        </authorList>
    </citation>
    <scope>IDENTIFICATION</scope>
    <source>
        <tissue evidence="11">Blood</tissue>
    </source>
</reference>
<evidence type="ECO:0000256" key="8">
    <source>
        <dbReference type="RuleBase" id="RU000636"/>
    </source>
</evidence>
<feature type="chain" id="PRO_5041720219" evidence="9">
    <location>
        <begin position="21"/>
        <end position="123"/>
    </location>
</feature>
<protein>
    <submittedName>
        <fullName evidence="11">Urotensin-2</fullName>
    </submittedName>
</protein>
<dbReference type="Proteomes" id="UP001190640">
    <property type="component" value="Chromosome 17"/>
</dbReference>
<dbReference type="AlphaFoldDB" id="A0AA97KFM4"/>
<proteinExistence type="inferred from homology"/>
<sequence length="123" mass="13748">MEKLGWSCFFLVSLSGPLWAVPVASSSDLSYWISAVNEDTGLNLEALNSRNRGSLRQILPRLLGAQVDNQPSKSGLGHNSFTPRENVKEALFGNFPRTALLNRLLTKDKKRSSLSECFWKYCV</sequence>
<evidence type="ECO:0000256" key="9">
    <source>
        <dbReference type="SAM" id="SignalP"/>
    </source>
</evidence>
<dbReference type="CTD" id="10911"/>
<dbReference type="GeneID" id="129344635"/>
<evidence type="ECO:0000256" key="4">
    <source>
        <dbReference type="ARBA" id="ARBA00022685"/>
    </source>
</evidence>
<dbReference type="PANTHER" id="PTHR14447:SF0">
    <property type="entry name" value="UROTENSIN-2"/>
    <property type="match status" value="1"/>
</dbReference>
<feature type="signal peptide" evidence="9">
    <location>
        <begin position="1"/>
        <end position="20"/>
    </location>
</feature>
<dbReference type="GO" id="GO:0005615">
    <property type="term" value="C:extracellular space"/>
    <property type="evidence" value="ECO:0007669"/>
    <property type="project" value="TreeGrafter"/>
</dbReference>
<name>A0AA97KFM4_EUBMA</name>
<evidence type="ECO:0000256" key="3">
    <source>
        <dbReference type="ARBA" id="ARBA00022525"/>
    </source>
</evidence>
<evidence type="ECO:0000256" key="2">
    <source>
        <dbReference type="ARBA" id="ARBA00006719"/>
    </source>
</evidence>
<dbReference type="RefSeq" id="XP_054857410.1">
    <property type="nucleotide sequence ID" value="XM_055001435.1"/>
</dbReference>